<dbReference type="EMBL" id="JBBJCI010000366">
    <property type="protein sequence ID" value="KAK7232768.1"/>
    <property type="molecule type" value="Genomic_DNA"/>
</dbReference>
<dbReference type="InterPro" id="IPR017850">
    <property type="entry name" value="Alkaline_phosphatase_core_sf"/>
</dbReference>
<proteinExistence type="inferred from homology"/>
<gene>
    <name evidence="5" type="ORF">SO694_000372112</name>
</gene>
<feature type="signal peptide" evidence="3">
    <location>
        <begin position="1"/>
        <end position="17"/>
    </location>
</feature>
<dbReference type="GO" id="GO:0016787">
    <property type="term" value="F:hydrolase activity"/>
    <property type="evidence" value="ECO:0007669"/>
    <property type="project" value="UniProtKB-KW"/>
</dbReference>
<evidence type="ECO:0000259" key="4">
    <source>
        <dbReference type="Pfam" id="PF00884"/>
    </source>
</evidence>
<protein>
    <submittedName>
        <fullName evidence="5">Sulfuric ester hydrolase</fullName>
    </submittedName>
</protein>
<evidence type="ECO:0000313" key="6">
    <source>
        <dbReference type="Proteomes" id="UP001363151"/>
    </source>
</evidence>
<keyword evidence="2 5" id="KW-0378">Hydrolase</keyword>
<organism evidence="5 6">
    <name type="scientific">Aureococcus anophagefferens</name>
    <name type="common">Harmful bloom alga</name>
    <dbReference type="NCBI Taxonomy" id="44056"/>
    <lineage>
        <taxon>Eukaryota</taxon>
        <taxon>Sar</taxon>
        <taxon>Stramenopiles</taxon>
        <taxon>Ochrophyta</taxon>
        <taxon>Pelagophyceae</taxon>
        <taxon>Pelagomonadales</taxon>
        <taxon>Pelagomonadaceae</taxon>
        <taxon>Aureococcus</taxon>
    </lineage>
</organism>
<dbReference type="InterPro" id="IPR050738">
    <property type="entry name" value="Sulfatase"/>
</dbReference>
<keyword evidence="6" id="KW-1185">Reference proteome</keyword>
<name>A0ABR1FL04_AURAN</name>
<dbReference type="PANTHER" id="PTHR42693">
    <property type="entry name" value="ARYLSULFATASE FAMILY MEMBER"/>
    <property type="match status" value="1"/>
</dbReference>
<evidence type="ECO:0000256" key="2">
    <source>
        <dbReference type="ARBA" id="ARBA00022801"/>
    </source>
</evidence>
<evidence type="ECO:0000256" key="1">
    <source>
        <dbReference type="ARBA" id="ARBA00008779"/>
    </source>
</evidence>
<comment type="caution">
    <text evidence="5">The sequence shown here is derived from an EMBL/GenBank/DDBJ whole genome shotgun (WGS) entry which is preliminary data.</text>
</comment>
<dbReference type="Pfam" id="PF00884">
    <property type="entry name" value="Sulfatase"/>
    <property type="match status" value="1"/>
</dbReference>
<dbReference type="Proteomes" id="UP001363151">
    <property type="component" value="Unassembled WGS sequence"/>
</dbReference>
<comment type="similarity">
    <text evidence="1">Belongs to the sulfatase family.</text>
</comment>
<dbReference type="PANTHER" id="PTHR42693:SF53">
    <property type="entry name" value="ENDO-4-O-SULFATASE"/>
    <property type="match status" value="1"/>
</dbReference>
<sequence length="521" mass="56288">MLPLVAALALAAATAQPEKPHILLITTDQQRVDSVGAYGLAGATNLSPRLDALRAEGVLWTRAYAAAPSCSPCRTSLLTGVHVPVHGVIENGWARYRPGLLVYPDLLKKAGYDCSVYGKTHFKPEPPSLDVVVPVNAKTKAKGRCNALDMRRGGGGECRIEEKDFLETVLVDAFVKKLKTARRDGPWFAHVSLLAPHPVSLPPKGWGNRFKIADLPAVDHRPGDFAKLPEETKLLLHNTSTRTYKHPYVRATDGSLIRRVVDAERVAYYSLCAYVDAQVGRAVAAVDAAGLRDRTLVLFTSDHGSQLFDHGVQNSKHTFLEASWRVPLLARWPGVLPAGGEATFASTVDLTATILAAAGAGVPRSMAGYDLVAPFRGAGAGRTRAAAVAGALYRGFAVVTARYKLVYFPERDEGRFYDLENDPTERNDALARRGAHARARRAPRRAPCAGAARARVGRAPGGRRPGTRCALGRAWRLNALCVWTHADLLDHGLDDFLDGLEDGLRKTWIVSAGGPQRSSTI</sequence>
<evidence type="ECO:0000313" key="5">
    <source>
        <dbReference type="EMBL" id="KAK7232768.1"/>
    </source>
</evidence>
<keyword evidence="3" id="KW-0732">Signal</keyword>
<feature type="domain" description="Sulfatase N-terminal" evidence="4">
    <location>
        <begin position="20"/>
        <end position="360"/>
    </location>
</feature>
<dbReference type="InterPro" id="IPR000917">
    <property type="entry name" value="Sulfatase_N"/>
</dbReference>
<dbReference type="SUPFAM" id="SSF53649">
    <property type="entry name" value="Alkaline phosphatase-like"/>
    <property type="match status" value="1"/>
</dbReference>
<evidence type="ECO:0000256" key="3">
    <source>
        <dbReference type="SAM" id="SignalP"/>
    </source>
</evidence>
<accession>A0ABR1FL04</accession>
<feature type="chain" id="PRO_5047285380" evidence="3">
    <location>
        <begin position="18"/>
        <end position="521"/>
    </location>
</feature>
<dbReference type="Gene3D" id="3.40.720.10">
    <property type="entry name" value="Alkaline Phosphatase, subunit A"/>
    <property type="match status" value="1"/>
</dbReference>
<reference evidence="5 6" key="1">
    <citation type="submission" date="2024-03" db="EMBL/GenBank/DDBJ databases">
        <title>Aureococcus anophagefferens CCMP1851 and Kratosvirus quantuckense: Draft genome of a second virus-susceptible host strain in the model system.</title>
        <authorList>
            <person name="Chase E."/>
            <person name="Truchon A.R."/>
            <person name="Schepens W."/>
            <person name="Wilhelm S.W."/>
        </authorList>
    </citation>
    <scope>NUCLEOTIDE SEQUENCE [LARGE SCALE GENOMIC DNA]</scope>
    <source>
        <strain evidence="5 6">CCMP1851</strain>
    </source>
</reference>